<organism evidence="1 2">
    <name type="scientific">Deinococcus oregonensis</name>
    <dbReference type="NCBI Taxonomy" id="1805970"/>
    <lineage>
        <taxon>Bacteria</taxon>
        <taxon>Thermotogati</taxon>
        <taxon>Deinococcota</taxon>
        <taxon>Deinococci</taxon>
        <taxon>Deinococcales</taxon>
        <taxon>Deinococcaceae</taxon>
        <taxon>Deinococcus</taxon>
    </lineage>
</organism>
<evidence type="ECO:0000313" key="1">
    <source>
        <dbReference type="EMBL" id="MFB9993871.1"/>
    </source>
</evidence>
<dbReference type="SUPFAM" id="SSF48452">
    <property type="entry name" value="TPR-like"/>
    <property type="match status" value="2"/>
</dbReference>
<proteinExistence type="predicted"/>
<evidence type="ECO:0000313" key="2">
    <source>
        <dbReference type="Proteomes" id="UP001589733"/>
    </source>
</evidence>
<dbReference type="Gene3D" id="1.10.10.10">
    <property type="entry name" value="Winged helix-like DNA-binding domain superfamily/Winged helix DNA-binding domain"/>
    <property type="match status" value="1"/>
</dbReference>
<dbReference type="Proteomes" id="UP001589733">
    <property type="component" value="Unassembled WGS sequence"/>
</dbReference>
<reference evidence="1 2" key="1">
    <citation type="submission" date="2024-09" db="EMBL/GenBank/DDBJ databases">
        <authorList>
            <person name="Sun Q."/>
            <person name="Mori K."/>
        </authorList>
    </citation>
    <scope>NUCLEOTIDE SEQUENCE [LARGE SCALE GENOMIC DNA]</scope>
    <source>
        <strain evidence="1 2">JCM 13503</strain>
    </source>
</reference>
<dbReference type="InterPro" id="IPR036388">
    <property type="entry name" value="WH-like_DNA-bd_sf"/>
</dbReference>
<accession>A0ABV6B285</accession>
<dbReference type="RefSeq" id="WP_380013556.1">
    <property type="nucleotide sequence ID" value="NZ_JBHLYR010000058.1"/>
</dbReference>
<gene>
    <name evidence="1" type="ORF">ACFFLM_18095</name>
</gene>
<keyword evidence="2" id="KW-1185">Reference proteome</keyword>
<dbReference type="InterPro" id="IPR019734">
    <property type="entry name" value="TPR_rpt"/>
</dbReference>
<name>A0ABV6B285_9DEIO</name>
<sequence>MAALLAASAPILVHVEDLHEASPERLELWQNLAQMVKRTKGVALLATSRTTPPEPFEGIRLQPLAAEASRALLAAELGSVPEEAADWVFGRARGNPLFTLEYLRLLTRQGQLWNDGQRWRWREPPPDLMPLTVEALIERQILRASAEPNARRALEAKAILSGEISPQVWARVAGLEAEELETARILLVRQGILQGEEFAHPLFREVGLKALQPGRKQALARGALEAYAHNPLNAVTFLDDAGLEKVQGLALLKSAAALATNEVERAQLLARASAHSGSSERGELAFEAAKILLGVDRLQAARLLEAALEALPTDEHILFELAGCYTTSGESGRVEQLLTRLPKDEDTQMKWIKRRVALCHGLGDYAGILELLEHHPQLGADPDPALAYHIGFAHMNLGHLEQAERVASVVLGHPNLSARARGRLLNVVGLALHYRSDNAAAEAKLDEAVEAARQSSNPLFLASSLHNRAMIHDNTGREREMLRYTEEALQLYAAGGLNRQYASTLVQKSRILHKMGLYEQAEAGFQEARELLLRSDPSSFLVTCEVSLSDLYLDWRSPLAEVLALHHAESAVRTARTVHTVSWVKLHSALLQLSRVETAQGRPHRGLALAEGVLEYAQLDMKEGVCLALWARGGAFAALGRTQEAIADLTEAERIARTCTWLFHMHRLGLELDRLTGNLESAKGRMAWFESRGLLNGTHLALRLFPELAEEPAPTVQTRPRLEVLGPVQLAGEPLRGRKRQELLALLLEARMAGRSGAGRLELVEALYPGADELQASGSLKEVVHRVRLALGQEVITTTADGYALGALDSDAEVFLREKDTRLWRGAYLEGLVGNETAREALHQALRLRVNQVLGSDPEEAVRAGRILLEAEPYDHQVLSLMLRALRGTNNARGLKRMYHQAQARMLEVGERLPEHWAEYLSRPPEPA</sequence>
<dbReference type="SMART" id="SM00028">
    <property type="entry name" value="TPR"/>
    <property type="match status" value="4"/>
</dbReference>
<dbReference type="EMBL" id="JBHLYR010000058">
    <property type="protein sequence ID" value="MFB9993871.1"/>
    <property type="molecule type" value="Genomic_DNA"/>
</dbReference>
<dbReference type="Gene3D" id="1.25.40.10">
    <property type="entry name" value="Tetratricopeptide repeat domain"/>
    <property type="match status" value="3"/>
</dbReference>
<protein>
    <submittedName>
        <fullName evidence="1">Tetratricopeptide repeat protein</fullName>
    </submittedName>
</protein>
<dbReference type="InterPro" id="IPR011990">
    <property type="entry name" value="TPR-like_helical_dom_sf"/>
</dbReference>
<comment type="caution">
    <text evidence="1">The sequence shown here is derived from an EMBL/GenBank/DDBJ whole genome shotgun (WGS) entry which is preliminary data.</text>
</comment>